<protein>
    <submittedName>
        <fullName evidence="2">Uncharacterized protein</fullName>
    </submittedName>
</protein>
<sequence>MEQVERLAQKLGKKLPPKRLDDLRRKINDGTITSDDLPGDIQQEFPPEFRGKSLNEIRRMCGKSR</sequence>
<reference evidence="2" key="2">
    <citation type="submission" date="2010-02" db="EMBL/GenBank/DDBJ databases">
        <authorList>
            <person name="Genoscope - CEA"/>
        </authorList>
    </citation>
    <scope>NUCLEOTIDE SEQUENCE</scope>
    <source>
        <strain evidence="2">CFBP2957</strain>
        <plasmid evidence="2">RCFBPv3_mp</plasmid>
    </source>
</reference>
<proteinExistence type="predicted"/>
<name>D8P2Y6_RALSL</name>
<geneLocation type="plasmid" evidence="2">
    <name>RCFBPv3_mp</name>
</geneLocation>
<reference evidence="2" key="1">
    <citation type="journal article" date="2010" name="BMC Genomics">
        <title>Genomes of three tomato pathogens within the Ralstonia solanacearum species complex reveal significant evolutionary divergence.</title>
        <authorList>
            <person name="Remenant B."/>
            <person name="Coupat-Goutaland B."/>
            <person name="Guidot A."/>
            <person name="Cellier G."/>
            <person name="Wicker E."/>
            <person name="Allen C."/>
            <person name="Fegan M."/>
            <person name="Pruvost O."/>
            <person name="Elbaz M."/>
            <person name="Calteau A."/>
            <person name="Salvignol G."/>
            <person name="Mornico D."/>
            <person name="Mangenot S."/>
            <person name="Barbe V."/>
            <person name="Medigue C."/>
            <person name="Prior P."/>
        </authorList>
    </citation>
    <scope>NUCLEOTIDE SEQUENCE [LARGE SCALE GENOMIC DNA]</scope>
    <source>
        <strain evidence="2">CFBP2957</strain>
        <plasmid evidence="2">RCFBPv3_mp</plasmid>
    </source>
</reference>
<dbReference type="RefSeq" id="WP_013207813.1">
    <property type="nucleotide sequence ID" value="NC_014309.1"/>
</dbReference>
<organism evidence="2">
    <name type="scientific">Ralstonia solanacearum CFBP2957</name>
    <dbReference type="NCBI Taxonomy" id="859656"/>
    <lineage>
        <taxon>Bacteria</taxon>
        <taxon>Pseudomonadati</taxon>
        <taxon>Pseudomonadota</taxon>
        <taxon>Betaproteobacteria</taxon>
        <taxon>Burkholderiales</taxon>
        <taxon>Burkholderiaceae</taxon>
        <taxon>Ralstonia</taxon>
        <taxon>Ralstonia solanacearum species complex</taxon>
    </lineage>
</organism>
<dbReference type="AlphaFoldDB" id="D8P2Y6"/>
<accession>D8P2Y6</accession>
<keyword evidence="2" id="KW-0614">Plasmid</keyword>
<gene>
    <name evidence="2" type="ORF">RCFBP_mp10485</name>
</gene>
<evidence type="ECO:0000313" key="2">
    <source>
        <dbReference type="EMBL" id="CBJ53272.1"/>
    </source>
</evidence>
<evidence type="ECO:0000256" key="1">
    <source>
        <dbReference type="SAM" id="MobiDB-lite"/>
    </source>
</evidence>
<feature type="region of interest" description="Disordered" evidence="1">
    <location>
        <begin position="1"/>
        <end position="24"/>
    </location>
</feature>
<dbReference type="EMBL" id="FP885907">
    <property type="protein sequence ID" value="CBJ53272.1"/>
    <property type="molecule type" value="Genomic_DNA"/>
</dbReference>